<feature type="region of interest" description="Disordered" evidence="1">
    <location>
        <begin position="70"/>
        <end position="91"/>
    </location>
</feature>
<name>A0A382VUD5_9ZZZZ</name>
<sequence>MSAERKYGYDQQYYDWSPISTRSRLTWPNKNRMALCVILSVEHYEWAATNNFADGGLPGSLPEYSHKSLELPGGVSGSGRPYPDVMSYGQR</sequence>
<protein>
    <submittedName>
        <fullName evidence="2">Uncharacterized protein</fullName>
    </submittedName>
</protein>
<gene>
    <name evidence="2" type="ORF">METZ01_LOCUS402365</name>
</gene>
<organism evidence="2">
    <name type="scientific">marine metagenome</name>
    <dbReference type="NCBI Taxonomy" id="408172"/>
    <lineage>
        <taxon>unclassified sequences</taxon>
        <taxon>metagenomes</taxon>
        <taxon>ecological metagenomes</taxon>
    </lineage>
</organism>
<dbReference type="AlphaFoldDB" id="A0A382VUD5"/>
<proteinExistence type="predicted"/>
<evidence type="ECO:0000313" key="2">
    <source>
        <dbReference type="EMBL" id="SVD49511.1"/>
    </source>
</evidence>
<reference evidence="2" key="1">
    <citation type="submission" date="2018-05" db="EMBL/GenBank/DDBJ databases">
        <authorList>
            <person name="Lanie J.A."/>
            <person name="Ng W.-L."/>
            <person name="Kazmierczak K.M."/>
            <person name="Andrzejewski T.M."/>
            <person name="Davidsen T.M."/>
            <person name="Wayne K.J."/>
            <person name="Tettelin H."/>
            <person name="Glass J.I."/>
            <person name="Rusch D."/>
            <person name="Podicherti R."/>
            <person name="Tsui H.-C.T."/>
            <person name="Winkler M.E."/>
        </authorList>
    </citation>
    <scope>NUCLEOTIDE SEQUENCE</scope>
</reference>
<evidence type="ECO:0000256" key="1">
    <source>
        <dbReference type="SAM" id="MobiDB-lite"/>
    </source>
</evidence>
<dbReference type="EMBL" id="UINC01154304">
    <property type="protein sequence ID" value="SVD49511.1"/>
    <property type="molecule type" value="Genomic_DNA"/>
</dbReference>
<feature type="non-terminal residue" evidence="2">
    <location>
        <position position="91"/>
    </location>
</feature>
<accession>A0A382VUD5</accession>